<name>A0AAV8YZ64_9CUCU</name>
<protein>
    <recommendedName>
        <fullName evidence="4">CCHC-type domain-containing protein</fullName>
    </recommendedName>
</protein>
<dbReference type="Proteomes" id="UP001162156">
    <property type="component" value="Unassembled WGS sequence"/>
</dbReference>
<dbReference type="PANTHER" id="PTHR37984">
    <property type="entry name" value="PROTEIN CBG26694"/>
    <property type="match status" value="1"/>
</dbReference>
<feature type="compositionally biased region" description="Polar residues" evidence="1">
    <location>
        <begin position="528"/>
        <end position="538"/>
    </location>
</feature>
<gene>
    <name evidence="2" type="ORF">NQ314_006572</name>
</gene>
<dbReference type="AlphaFoldDB" id="A0AAV8YZ64"/>
<feature type="compositionally biased region" description="Basic and acidic residues" evidence="1">
    <location>
        <begin position="570"/>
        <end position="584"/>
    </location>
</feature>
<keyword evidence="3" id="KW-1185">Reference proteome</keyword>
<evidence type="ECO:0008006" key="4">
    <source>
        <dbReference type="Google" id="ProtNLM"/>
    </source>
</evidence>
<dbReference type="EMBL" id="JANEYF010001779">
    <property type="protein sequence ID" value="KAJ8957322.1"/>
    <property type="molecule type" value="Genomic_DNA"/>
</dbReference>
<dbReference type="PANTHER" id="PTHR37984:SF13">
    <property type="entry name" value="RIBONUCLEASE H"/>
    <property type="match status" value="1"/>
</dbReference>
<evidence type="ECO:0000313" key="2">
    <source>
        <dbReference type="EMBL" id="KAJ8957322.1"/>
    </source>
</evidence>
<evidence type="ECO:0000313" key="3">
    <source>
        <dbReference type="Proteomes" id="UP001162156"/>
    </source>
</evidence>
<dbReference type="InterPro" id="IPR050951">
    <property type="entry name" value="Retrovirus_Pol_polyprotein"/>
</dbReference>
<comment type="caution">
    <text evidence="2">The sequence shown here is derived from an EMBL/GenBank/DDBJ whole genome shotgun (WGS) entry which is preliminary data.</text>
</comment>
<feature type="compositionally biased region" description="Polar residues" evidence="1">
    <location>
        <begin position="557"/>
        <end position="567"/>
    </location>
</feature>
<feature type="region of interest" description="Disordered" evidence="1">
    <location>
        <begin position="520"/>
        <end position="584"/>
    </location>
</feature>
<reference evidence="2" key="1">
    <citation type="journal article" date="2023" name="Insect Mol. Biol.">
        <title>Genome sequencing provides insights into the evolution of gene families encoding plant cell wall-degrading enzymes in longhorned beetles.</title>
        <authorList>
            <person name="Shin N.R."/>
            <person name="Okamura Y."/>
            <person name="Kirsch R."/>
            <person name="Pauchet Y."/>
        </authorList>
    </citation>
    <scope>NUCLEOTIDE SEQUENCE</scope>
    <source>
        <strain evidence="2">RBIC_L_NR</strain>
    </source>
</reference>
<sequence>MANTSYIGHLNKFDHVTSDWNIFLTQLKQYFKINKITEDIQKDLLLNSLSERTYKLVNYLCMPNTPDNKSFVELKVTLTKHFSPIKSFHSERIKFYSARRSENESVIDFATRLKCLAGNAGFDAELTVVLRDIFILGIGKGSIQDRLKEEKPNVTFEKVLEIALGKEQTQNESDFAKIKIEPGSSSSMHHVSQGKKVLFHQKLRSGEVASSGPGQGGFYPRGTSSQRRRCKVCGRENHDTSKCHFRECVCHKCGIKGHLAPMCRKNQEIRKPIQRNHFVETNVDDLNDIETYVDSVYTENFFHMEDNNKIVINENPTKITLKIDNEYFNFEIDTGFAFSAISEDFFLNNFSDKNLLQTNIQLKDYVGHSFSPLGKVMLNIEFINIFKTLEFYVIKNGGPPLLGECPAKLLLGRKLRSRLDLLSPLNNDCVLDKQEKQIQNYRGRRNISFNLGDKVLVKEYSIGKKPTWELATIIKILGNRNYLIRNESTNSETKKHINQILPDNSDKINVRYLPNINNTNHTIPNSSRKSINVTSNSDENNEENIFVNPSILDDNEPGTSDINNFSRNLRPRDTIKKPDRFSPS</sequence>
<evidence type="ECO:0000256" key="1">
    <source>
        <dbReference type="SAM" id="MobiDB-lite"/>
    </source>
</evidence>
<organism evidence="2 3">
    <name type="scientific">Rhamnusium bicolor</name>
    <dbReference type="NCBI Taxonomy" id="1586634"/>
    <lineage>
        <taxon>Eukaryota</taxon>
        <taxon>Metazoa</taxon>
        <taxon>Ecdysozoa</taxon>
        <taxon>Arthropoda</taxon>
        <taxon>Hexapoda</taxon>
        <taxon>Insecta</taxon>
        <taxon>Pterygota</taxon>
        <taxon>Neoptera</taxon>
        <taxon>Endopterygota</taxon>
        <taxon>Coleoptera</taxon>
        <taxon>Polyphaga</taxon>
        <taxon>Cucujiformia</taxon>
        <taxon>Chrysomeloidea</taxon>
        <taxon>Cerambycidae</taxon>
        <taxon>Lepturinae</taxon>
        <taxon>Rhagiini</taxon>
        <taxon>Rhamnusium</taxon>
    </lineage>
</organism>
<proteinExistence type="predicted"/>
<accession>A0AAV8YZ64</accession>